<evidence type="ECO:0000256" key="5">
    <source>
        <dbReference type="ARBA" id="ARBA00022989"/>
    </source>
</evidence>
<dbReference type="Pfam" id="PF00691">
    <property type="entry name" value="OmpA"/>
    <property type="match status" value="1"/>
</dbReference>
<feature type="transmembrane region" description="Helical" evidence="8">
    <location>
        <begin position="21"/>
        <end position="38"/>
    </location>
</feature>
<dbReference type="CDD" id="cd07185">
    <property type="entry name" value="OmpA_C-like"/>
    <property type="match status" value="1"/>
</dbReference>
<evidence type="ECO:0000259" key="9">
    <source>
        <dbReference type="PROSITE" id="PS51123"/>
    </source>
</evidence>
<dbReference type="Gene3D" id="3.30.1330.60">
    <property type="entry name" value="OmpA-like domain"/>
    <property type="match status" value="1"/>
</dbReference>
<dbReference type="InterPro" id="IPR006665">
    <property type="entry name" value="OmpA-like"/>
</dbReference>
<dbReference type="InterPro" id="IPR050330">
    <property type="entry name" value="Bact_OuterMem_StrucFunc"/>
</dbReference>
<proteinExistence type="inferred from homology"/>
<dbReference type="SUPFAM" id="SSF103088">
    <property type="entry name" value="OmpA-like"/>
    <property type="match status" value="1"/>
</dbReference>
<evidence type="ECO:0000313" key="10">
    <source>
        <dbReference type="EMBL" id="PFG73794.1"/>
    </source>
</evidence>
<evidence type="ECO:0000256" key="4">
    <source>
        <dbReference type="ARBA" id="ARBA00022692"/>
    </source>
</evidence>
<dbReference type="PANTHER" id="PTHR30329">
    <property type="entry name" value="STATOR ELEMENT OF FLAGELLAR MOTOR COMPLEX"/>
    <property type="match status" value="1"/>
</dbReference>
<protein>
    <submittedName>
        <fullName evidence="10">Chemotaxis protein MotB</fullName>
    </submittedName>
</protein>
<feature type="domain" description="OmpA-like" evidence="9">
    <location>
        <begin position="116"/>
        <end position="237"/>
    </location>
</feature>
<comment type="caution">
    <text evidence="10">The sequence shown here is derived from an EMBL/GenBank/DDBJ whole genome shotgun (WGS) entry which is preliminary data.</text>
</comment>
<keyword evidence="5 8" id="KW-1133">Transmembrane helix</keyword>
<gene>
    <name evidence="10" type="ORF">A9A59_0999</name>
</gene>
<evidence type="ECO:0000256" key="1">
    <source>
        <dbReference type="ARBA" id="ARBA00004162"/>
    </source>
</evidence>
<organism evidence="10 11">
    <name type="scientific">Tepidiforma thermophila (strain KCTC 52669 / CGMCC 1.13589 / G233)</name>
    <dbReference type="NCBI Taxonomy" id="2761530"/>
    <lineage>
        <taxon>Bacteria</taxon>
        <taxon>Bacillati</taxon>
        <taxon>Chloroflexota</taxon>
        <taxon>Tepidiformia</taxon>
        <taxon>Tepidiformales</taxon>
        <taxon>Tepidiformaceae</taxon>
        <taxon>Tepidiforma</taxon>
    </lineage>
</organism>
<evidence type="ECO:0000256" key="7">
    <source>
        <dbReference type="PROSITE-ProRule" id="PRU00473"/>
    </source>
</evidence>
<comment type="subcellular location">
    <subcellularLocation>
        <location evidence="1">Cell membrane</location>
        <topology evidence="1">Single-pass membrane protein</topology>
    </subcellularLocation>
</comment>
<dbReference type="PROSITE" id="PS51123">
    <property type="entry name" value="OMPA_2"/>
    <property type="match status" value="1"/>
</dbReference>
<keyword evidence="4 8" id="KW-0812">Transmembrane</keyword>
<dbReference type="AlphaFoldDB" id="A0A2A9HCU8"/>
<evidence type="ECO:0000256" key="3">
    <source>
        <dbReference type="ARBA" id="ARBA00022475"/>
    </source>
</evidence>
<dbReference type="RefSeq" id="WP_098503231.1">
    <property type="nucleotide sequence ID" value="NZ_PDJQ01000001.1"/>
</dbReference>
<name>A0A2A9HCU8_TEPT2</name>
<keyword evidence="6 7" id="KW-0472">Membrane</keyword>
<dbReference type="InterPro" id="IPR036737">
    <property type="entry name" value="OmpA-like_sf"/>
</dbReference>
<dbReference type="InterPro" id="IPR025713">
    <property type="entry name" value="MotB-like_N_dom"/>
</dbReference>
<accession>A0A2A9HCU8</accession>
<comment type="similarity">
    <text evidence="2">Belongs to the MotB family.</text>
</comment>
<dbReference type="EMBL" id="PDJQ01000001">
    <property type="protein sequence ID" value="PFG73794.1"/>
    <property type="molecule type" value="Genomic_DNA"/>
</dbReference>
<evidence type="ECO:0000256" key="8">
    <source>
        <dbReference type="SAM" id="Phobius"/>
    </source>
</evidence>
<sequence>MSRKAPEAEKPENHERWIVSYADMVTLLFALFVVLYATSDANPQKLQSVRVSIEQAFSIGVLQGSNGSSAVLNQGGGLTPSLNEIRSNTFEGLNKTLTEFAAANGLEGKIQLRSDSTSITISLADNLLFDSGSADLRPGSVDVLLQVADALRGLPNTLRIEGHTDNIPPNSRDFPTNWELSTARATRVLRVLVEQGGLDPAKLYAAGYAETRPLADNSTPEGRALNRRADIVILYPTIEDLQKALSGSQRR</sequence>
<dbReference type="Pfam" id="PF13677">
    <property type="entry name" value="MotB_plug"/>
    <property type="match status" value="1"/>
</dbReference>
<evidence type="ECO:0000256" key="2">
    <source>
        <dbReference type="ARBA" id="ARBA00008914"/>
    </source>
</evidence>
<dbReference type="Proteomes" id="UP000223071">
    <property type="component" value="Unassembled WGS sequence"/>
</dbReference>
<evidence type="ECO:0000313" key="11">
    <source>
        <dbReference type="Proteomes" id="UP000223071"/>
    </source>
</evidence>
<reference evidence="10 11" key="1">
    <citation type="submission" date="2017-09" db="EMBL/GenBank/DDBJ databases">
        <title>Sequencing the genomes of two abundant thermophiles in Great Basin hot springs: Thermocrinis jamiesonii and novel Chloroflexi Thermoflexus hugenholtzii.</title>
        <authorList>
            <person name="Hedlund B."/>
        </authorList>
    </citation>
    <scope>NUCLEOTIDE SEQUENCE [LARGE SCALE GENOMIC DNA]</scope>
    <source>
        <strain evidence="10 11">G233</strain>
    </source>
</reference>
<dbReference type="PANTHER" id="PTHR30329:SF21">
    <property type="entry name" value="LIPOPROTEIN YIAD-RELATED"/>
    <property type="match status" value="1"/>
</dbReference>
<keyword evidence="3" id="KW-1003">Cell membrane</keyword>
<dbReference type="GO" id="GO:0005886">
    <property type="term" value="C:plasma membrane"/>
    <property type="evidence" value="ECO:0007669"/>
    <property type="project" value="UniProtKB-SubCell"/>
</dbReference>
<evidence type="ECO:0000256" key="6">
    <source>
        <dbReference type="ARBA" id="ARBA00023136"/>
    </source>
</evidence>
<keyword evidence="11" id="KW-1185">Reference proteome</keyword>